<gene>
    <name evidence="2" type="ORF">C483_00830</name>
</gene>
<evidence type="ECO:0000313" key="3">
    <source>
        <dbReference type="Proteomes" id="UP000011519"/>
    </source>
</evidence>
<evidence type="ECO:0000313" key="2">
    <source>
        <dbReference type="EMBL" id="ELY95779.1"/>
    </source>
</evidence>
<accession>M0AB59</accession>
<dbReference type="STRING" id="1227493.C483_00830"/>
<evidence type="ECO:0000256" key="1">
    <source>
        <dbReference type="SAM" id="MobiDB-lite"/>
    </source>
</evidence>
<keyword evidence="3" id="KW-1185">Reference proteome</keyword>
<feature type="compositionally biased region" description="Acidic residues" evidence="1">
    <location>
        <begin position="52"/>
        <end position="63"/>
    </location>
</feature>
<reference evidence="2 3" key="1">
    <citation type="journal article" date="2014" name="PLoS Genet.">
        <title>Phylogenetically driven sequencing of extremely halophilic archaea reveals strategies for static and dynamic osmo-response.</title>
        <authorList>
            <person name="Becker E.A."/>
            <person name="Seitzer P.M."/>
            <person name="Tritt A."/>
            <person name="Larsen D."/>
            <person name="Krusor M."/>
            <person name="Yao A.I."/>
            <person name="Wu D."/>
            <person name="Madern D."/>
            <person name="Eisen J.A."/>
            <person name="Darling A.E."/>
            <person name="Facciotti M.T."/>
        </authorList>
    </citation>
    <scope>NUCLEOTIDE SEQUENCE [LARGE SCALE GENOMIC DNA]</scope>
    <source>
        <strain evidence="2 3">JCM 10989</strain>
    </source>
</reference>
<feature type="region of interest" description="Disordered" evidence="1">
    <location>
        <begin position="51"/>
        <end position="77"/>
    </location>
</feature>
<comment type="caution">
    <text evidence="2">The sequence shown here is derived from an EMBL/GenBank/DDBJ whole genome shotgun (WGS) entry which is preliminary data.</text>
</comment>
<sequence>MGTDVHVQRTSKAVTASNAKNIQELTEEVRDLRETVGRHDETIKEIETAREEFEESLEQDLDGETLAGIEAEAEQSA</sequence>
<dbReference type="Proteomes" id="UP000011519">
    <property type="component" value="Unassembled WGS sequence"/>
</dbReference>
<name>M0AB59_9EURY</name>
<dbReference type="EMBL" id="AOIM01000006">
    <property type="protein sequence ID" value="ELY95779.1"/>
    <property type="molecule type" value="Genomic_DNA"/>
</dbReference>
<proteinExistence type="predicted"/>
<dbReference type="AlphaFoldDB" id="M0AB59"/>
<organism evidence="2 3">
    <name type="scientific">Natrialba hulunbeirensis JCM 10989</name>
    <dbReference type="NCBI Taxonomy" id="1227493"/>
    <lineage>
        <taxon>Archaea</taxon>
        <taxon>Methanobacteriati</taxon>
        <taxon>Methanobacteriota</taxon>
        <taxon>Stenosarchaea group</taxon>
        <taxon>Halobacteria</taxon>
        <taxon>Halobacteriales</taxon>
        <taxon>Natrialbaceae</taxon>
        <taxon>Natrialba</taxon>
    </lineage>
</organism>
<protein>
    <submittedName>
        <fullName evidence="2">Uncharacterized protein</fullName>
    </submittedName>
</protein>
<feature type="non-terminal residue" evidence="2">
    <location>
        <position position="77"/>
    </location>
</feature>